<comment type="caution">
    <text evidence="2">The sequence shown here is derived from an EMBL/GenBank/DDBJ whole genome shotgun (WGS) entry which is preliminary data.</text>
</comment>
<keyword evidence="3" id="KW-1185">Reference proteome</keyword>
<dbReference type="Proteomes" id="UP000807353">
    <property type="component" value="Unassembled WGS sequence"/>
</dbReference>
<feature type="region of interest" description="Disordered" evidence="1">
    <location>
        <begin position="504"/>
        <end position="551"/>
    </location>
</feature>
<dbReference type="AlphaFoldDB" id="A0A9P5Y921"/>
<evidence type="ECO:0000313" key="3">
    <source>
        <dbReference type="Proteomes" id="UP000807353"/>
    </source>
</evidence>
<gene>
    <name evidence="2" type="ORF">BDZ94DRAFT_1321063</name>
</gene>
<evidence type="ECO:0000313" key="2">
    <source>
        <dbReference type="EMBL" id="KAF9464414.1"/>
    </source>
</evidence>
<dbReference type="EMBL" id="MU150254">
    <property type="protein sequence ID" value="KAF9464414.1"/>
    <property type="molecule type" value="Genomic_DNA"/>
</dbReference>
<dbReference type="OrthoDB" id="5576441at2759"/>
<name>A0A9P5Y921_9AGAR</name>
<sequence>MVISIRDEVVDDSEPEREEIRKRERTVKNLKSSGHTSGLELPAAYEVFEITDEEECDDLVRPVHTNFDLTSGSNALTSSLLPTPFRPSPFLGTTPIISASLKVPRILSTTLQSHSLALHNEDHEVPSSNNAWSDENPKLDVAHFAYLCPVKPGPSRVGSGSGAVATEDRPVRQKRPTLMHRFSSDFSDADLTKLKKCVSCEVNWTTRKTGSQKILHIQSCGKKNALTDETIRVLIQKEIDTTAMEKKNKLTHVPSIRPTFFEDTVSDAARKKKGRHLETIETVQSVHAVRNILLDRARAVLGPPGDLAQSNDDLGIVHTQSLGVEFPGDNGLIPATQGFGRSALGRVSSKSILSWSTDLSHEGDDSNTNIIPVTQTLAPSNLGGFIRVMQGETSRPGTEDTQALAQSAFFDRPRSSGLLNAKNISARDLDVSQTLRGSNERTLSIPHGAYNLGDAKGTYAHKNLDGVDGLVNGWDDDETNLRLEPSTESAIQYTNAKYQSEHFTNEVSTASRGQKKKSSQTSKSPVGVTSLPSATARGSFRKTKEEKEQDDDKWEVAMKERLVRDHNLHLRILRYEPIHFDIFLKLASDKGINTGRFKTRLRAFLDKQAINFYGADFSGRRR</sequence>
<reference evidence="2" key="1">
    <citation type="submission" date="2020-11" db="EMBL/GenBank/DDBJ databases">
        <authorList>
            <consortium name="DOE Joint Genome Institute"/>
            <person name="Ahrendt S."/>
            <person name="Riley R."/>
            <person name="Andreopoulos W."/>
            <person name="Labutti K."/>
            <person name="Pangilinan J."/>
            <person name="Ruiz-Duenas F.J."/>
            <person name="Barrasa J.M."/>
            <person name="Sanchez-Garcia M."/>
            <person name="Camarero S."/>
            <person name="Miyauchi S."/>
            <person name="Serrano A."/>
            <person name="Linde D."/>
            <person name="Babiker R."/>
            <person name="Drula E."/>
            <person name="Ayuso-Fernandez I."/>
            <person name="Pacheco R."/>
            <person name="Padilla G."/>
            <person name="Ferreira P."/>
            <person name="Barriuso J."/>
            <person name="Kellner H."/>
            <person name="Castanera R."/>
            <person name="Alfaro M."/>
            <person name="Ramirez L."/>
            <person name="Pisabarro A.G."/>
            <person name="Kuo A."/>
            <person name="Tritt A."/>
            <person name="Lipzen A."/>
            <person name="He G."/>
            <person name="Yan M."/>
            <person name="Ng V."/>
            <person name="Cullen D."/>
            <person name="Martin F."/>
            <person name="Rosso M.-N."/>
            <person name="Henrissat B."/>
            <person name="Hibbett D."/>
            <person name="Martinez A.T."/>
            <person name="Grigoriev I.V."/>
        </authorList>
    </citation>
    <scope>NUCLEOTIDE SEQUENCE</scope>
    <source>
        <strain evidence="2">CBS 247.69</strain>
    </source>
</reference>
<accession>A0A9P5Y921</accession>
<evidence type="ECO:0000256" key="1">
    <source>
        <dbReference type="SAM" id="MobiDB-lite"/>
    </source>
</evidence>
<organism evidence="2 3">
    <name type="scientific">Collybia nuda</name>
    <dbReference type="NCBI Taxonomy" id="64659"/>
    <lineage>
        <taxon>Eukaryota</taxon>
        <taxon>Fungi</taxon>
        <taxon>Dikarya</taxon>
        <taxon>Basidiomycota</taxon>
        <taxon>Agaricomycotina</taxon>
        <taxon>Agaricomycetes</taxon>
        <taxon>Agaricomycetidae</taxon>
        <taxon>Agaricales</taxon>
        <taxon>Tricholomatineae</taxon>
        <taxon>Clitocybaceae</taxon>
        <taxon>Collybia</taxon>
    </lineage>
</organism>
<proteinExistence type="predicted"/>
<protein>
    <submittedName>
        <fullName evidence="2">Uncharacterized protein</fullName>
    </submittedName>
</protein>